<dbReference type="HOGENOM" id="CLU_2399416_0_0_1"/>
<organism evidence="1 2">
    <name type="scientific">Botryotinia fuckeliana (strain T4)</name>
    <name type="common">Noble rot fungus</name>
    <name type="synonym">Botrytis cinerea</name>
    <dbReference type="NCBI Taxonomy" id="999810"/>
    <lineage>
        <taxon>Eukaryota</taxon>
        <taxon>Fungi</taxon>
        <taxon>Dikarya</taxon>
        <taxon>Ascomycota</taxon>
        <taxon>Pezizomycotina</taxon>
        <taxon>Leotiomycetes</taxon>
        <taxon>Helotiales</taxon>
        <taxon>Sclerotiniaceae</taxon>
        <taxon>Botrytis</taxon>
    </lineage>
</organism>
<gene>
    <name evidence="1" type="ORF">BofuT4_uP120560.1</name>
</gene>
<dbReference type="EMBL" id="FQ790277">
    <property type="protein sequence ID" value="CCD45350.1"/>
    <property type="molecule type" value="Genomic_DNA"/>
</dbReference>
<name>G2XY13_BOTF4</name>
<dbReference type="InParanoid" id="G2XY13"/>
<reference evidence="2" key="1">
    <citation type="journal article" date="2011" name="PLoS Genet.">
        <title>Genomic analysis of the necrotrophic fungal pathogens Sclerotinia sclerotiorum and Botrytis cinerea.</title>
        <authorList>
            <person name="Amselem J."/>
            <person name="Cuomo C.A."/>
            <person name="van Kan J.A."/>
            <person name="Viaud M."/>
            <person name="Benito E.P."/>
            <person name="Couloux A."/>
            <person name="Coutinho P.M."/>
            <person name="de Vries R.P."/>
            <person name="Dyer P.S."/>
            <person name="Fillinger S."/>
            <person name="Fournier E."/>
            <person name="Gout L."/>
            <person name="Hahn M."/>
            <person name="Kohn L."/>
            <person name="Lapalu N."/>
            <person name="Plummer K.M."/>
            <person name="Pradier J.M."/>
            <person name="Quevillon E."/>
            <person name="Sharon A."/>
            <person name="Simon A."/>
            <person name="ten Have A."/>
            <person name="Tudzynski B."/>
            <person name="Tudzynski P."/>
            <person name="Wincker P."/>
            <person name="Andrew M."/>
            <person name="Anthouard V."/>
            <person name="Beever R.E."/>
            <person name="Beffa R."/>
            <person name="Benoit I."/>
            <person name="Bouzid O."/>
            <person name="Brault B."/>
            <person name="Chen Z."/>
            <person name="Choquer M."/>
            <person name="Collemare J."/>
            <person name="Cotton P."/>
            <person name="Danchin E.G."/>
            <person name="Da Silva C."/>
            <person name="Gautier A."/>
            <person name="Giraud C."/>
            <person name="Giraud T."/>
            <person name="Gonzalez C."/>
            <person name="Grossetete S."/>
            <person name="Guldener U."/>
            <person name="Henrissat B."/>
            <person name="Howlett B.J."/>
            <person name="Kodira C."/>
            <person name="Kretschmer M."/>
            <person name="Lappartient A."/>
            <person name="Leroch M."/>
            <person name="Levis C."/>
            <person name="Mauceli E."/>
            <person name="Neuveglise C."/>
            <person name="Oeser B."/>
            <person name="Pearson M."/>
            <person name="Poulain J."/>
            <person name="Poussereau N."/>
            <person name="Quesneville H."/>
            <person name="Rascle C."/>
            <person name="Schumacher J."/>
            <person name="Segurens B."/>
            <person name="Sexton A."/>
            <person name="Silva E."/>
            <person name="Sirven C."/>
            <person name="Soanes D.M."/>
            <person name="Talbot N.J."/>
            <person name="Templeton M."/>
            <person name="Yandava C."/>
            <person name="Yarden O."/>
            <person name="Zeng Q."/>
            <person name="Rollins J.A."/>
            <person name="Lebrun M.H."/>
            <person name="Dickman M."/>
        </authorList>
    </citation>
    <scope>NUCLEOTIDE SEQUENCE [LARGE SCALE GENOMIC DNA]</scope>
    <source>
        <strain evidence="2">T4</strain>
    </source>
</reference>
<dbReference type="Proteomes" id="UP000008177">
    <property type="component" value="Unplaced contigs"/>
</dbReference>
<dbReference type="AlphaFoldDB" id="G2XY13"/>
<sequence>MLCILSNLMVSQSPDATGNETRSRLSFAVIQSLRSSAFFPGEKVSTSSGVVPNTTLTLKACRFLTYVPKSNDFDVNVNIDFNDRAVDSIDGNY</sequence>
<accession>G2XY13</accession>
<evidence type="ECO:0000313" key="2">
    <source>
        <dbReference type="Proteomes" id="UP000008177"/>
    </source>
</evidence>
<evidence type="ECO:0000313" key="1">
    <source>
        <dbReference type="EMBL" id="CCD45350.1"/>
    </source>
</evidence>
<protein>
    <submittedName>
        <fullName evidence="1">Uncharacterized protein</fullName>
    </submittedName>
</protein>
<proteinExistence type="predicted"/>